<dbReference type="InterPro" id="IPR051950">
    <property type="entry name" value="Dev_reg/Prot_inhib"/>
</dbReference>
<sequence>MNLIELTLLFLITSLVCSKDHGHKQNTKLHKKRVAQSLNEPELRRTKRLLYQSLLNIKSKREVGIDIDERTTVSTSPNGNRPYVKKQVQEVRAEIKVIHPWRVELSNKTSPEYMLIVGNLIDAINNEFVANYHFLSSAVSNLRPTAVSNEILAVIAIRFFKTEIDPIFHLHGIISRGWISNQQVDPKYFRVLEWINGNNANRTPHTSTALKLRLLPALIISENKSVVHQRVPKKINVTSYIEVHISIKLKQHFVMFLEQNNSPEFVELSGNIEYAISKIFTYDSFYIDAHVIEFRESEEGLVIVECIIQFKLEERHAIEKCEAMIAGGDLDGMPVDNRYFKIIGISEKGIKIKANHTFNIMQSSPTKSPKNVQNNTLLLPLVNLYKDFEASILSSIGSSNDTYVSSPSIQVVTPPSISLKESSKPPVLFSQKIASPPLTAPKSVNQPNAILPLSQSPIDSTSMPSYTNYTDIPFSMSNNLLSLKHSKKLKPLRYKEVRLSIKMEQPWNKSFSFNNTKEYIVYSATIEEAVDRALMEDDTYIDATVLDFLKGDEDKTIVNLAVRFHLQEPYPQQKLKNIIGQGTLSGFPVDKNFFYVFSLSETVQPPPGPKPSAVSGDNNEQYGQKQQAHQDIYLQDVKPLFLSTTSSPPSHSNFVVTSNQYFTEASTFNSYLPKTNENKVTYNPFLPLQTNASSLEPGQQTNTSPSETELYKLNGNPTQPSVYLSNGSQSVLYKYLSTESNSYILPTEVPQEANEIEGFMTLQQSWQPSLGDKNSQLYRYLESSIVSSVKEIYSKSSEFVSPNVIGFSEADIPSSYDVALTEKKVGVRFKIKFMAGHKALSEPLEHAVLANNLTGILVQENSLVLVASSSSTQNINGTLSGGTHLTICQQQQLIAESSSGVTVGGFIPQCLSDGNYKTVQCHALTGFCWCVNNDGVRIQGTEERYKEPNCSGLRISGNLILPEDAPTTLPSGSCITLFVQELVFCGKGITCNIPVAANQTIYNFVVRNQTVSYQLDLAKLKYGKYSANAVINVGWCCSNAQDLIHRGDYHSTTIHDFEIDQSTTKVLLDINLEKLLPEETGIKLEGSIILPEDTDAKEITAESCLSLGTKQLHLCKSSNCLETLHSINTTIRNLTVINNTIPYSMDLPNLDPGTYIISAVLHVSKCPESAQIMVSGDYYNDVIEDYEVTSTTSEIVKDFKVIKLNDVKGVFVTGRVILSNENQVLPPETCLTVSSRKLIQCKNAACQVSPVATKTFVNVINNNGIPYSLQLMSHTPGKYIISAVVNLGWCRIENGTEWIKEGDLYNDKIHDYEIDNKTTVVGKNIYVVPLASELNPSGPTLHGDIILPQNVQIKSQSCLTIKAQEMKLCSGVINCVQPITAKETFYNVKASSNRISYSLALQQNMSGNVIISAVLHNGWCRDDTVTQKEWIRSGDYHSEDLQDFILQENQTEIHKDIEVYQYSETMTGPPPNTNQPTYYVTSGVYGSKVSTPFVLNDTTVADDAVSSIDELNEAPNQMITEVPITQPASPASNSTQFGVTSEEDLIDLPEGLPKSCKDIRSNGIGHMDGQYVIELRKHCHLSIICQDMNEPIPREFLGGASEEEWKYWHYAILIRINENDKRNMPSGACLENSENGKDLLRRIKMASASQTNPIEKWRSSISNILRNRSRRNVRHSGSSVITKAKMLYKIEENPKMRSSWGVL</sequence>
<dbReference type="PROSITE" id="PS50024">
    <property type="entry name" value="SEA"/>
    <property type="match status" value="2"/>
</dbReference>
<feature type="region of interest" description="Disordered" evidence="7">
    <location>
        <begin position="688"/>
        <end position="717"/>
    </location>
</feature>
<dbReference type="InterPro" id="IPR036364">
    <property type="entry name" value="SEA_dom_sf"/>
</dbReference>
<dbReference type="SUPFAM" id="SSF57610">
    <property type="entry name" value="Thyroglobulin type-1 domain"/>
    <property type="match status" value="1"/>
</dbReference>
<dbReference type="Proteomes" id="UP001652625">
    <property type="component" value="Chromosome 12"/>
</dbReference>
<evidence type="ECO:0000259" key="9">
    <source>
        <dbReference type="PROSITE" id="PS50024"/>
    </source>
</evidence>
<keyword evidence="12" id="KW-1185">Reference proteome</keyword>
<dbReference type="InterPro" id="IPR036857">
    <property type="entry name" value="Thyroglobulin_1_sf"/>
</dbReference>
<keyword evidence="2" id="KW-0964">Secreted</keyword>
<evidence type="ECO:0000256" key="1">
    <source>
        <dbReference type="ARBA" id="ARBA00004613"/>
    </source>
</evidence>
<dbReference type="PROSITE" id="PS00484">
    <property type="entry name" value="THYROGLOBULIN_1_1"/>
    <property type="match status" value="1"/>
</dbReference>
<dbReference type="InterPro" id="IPR012314">
    <property type="entry name" value="Pept_M12B_GON-ADAMTSs"/>
</dbReference>
<keyword evidence="5 6" id="KW-1015">Disulfide bond</keyword>
<evidence type="ECO:0000313" key="13">
    <source>
        <dbReference type="RefSeq" id="XP_065669668.1"/>
    </source>
</evidence>
<evidence type="ECO:0000256" key="5">
    <source>
        <dbReference type="ARBA" id="ARBA00023157"/>
    </source>
</evidence>
<name>A0ABM4D5U7_HYDVU</name>
<evidence type="ECO:0000256" key="7">
    <source>
        <dbReference type="SAM" id="MobiDB-lite"/>
    </source>
</evidence>
<dbReference type="InterPro" id="IPR000082">
    <property type="entry name" value="SEA_dom"/>
</dbReference>
<feature type="chain" id="PRO_5045026009" evidence="8">
    <location>
        <begin position="19"/>
        <end position="1703"/>
    </location>
</feature>
<evidence type="ECO:0000313" key="12">
    <source>
        <dbReference type="Proteomes" id="UP001652625"/>
    </source>
</evidence>
<feature type="domain" description="SEA" evidence="9">
    <location>
        <begin position="752"/>
        <end position="870"/>
    </location>
</feature>
<evidence type="ECO:0000256" key="4">
    <source>
        <dbReference type="ARBA" id="ARBA00022737"/>
    </source>
</evidence>
<feature type="domain" description="Thyroglobulin type-1" evidence="11">
    <location>
        <begin position="885"/>
        <end position="950"/>
    </location>
</feature>
<evidence type="ECO:0000256" key="8">
    <source>
        <dbReference type="SAM" id="SignalP"/>
    </source>
</evidence>
<dbReference type="Gene3D" id="3.30.70.960">
    <property type="entry name" value="SEA domain"/>
    <property type="match status" value="1"/>
</dbReference>
<dbReference type="InterPro" id="IPR000716">
    <property type="entry name" value="Thyroglobulin_1"/>
</dbReference>
<comment type="subcellular location">
    <subcellularLocation>
        <location evidence="1">Secreted</location>
    </subcellularLocation>
</comment>
<evidence type="ECO:0000259" key="10">
    <source>
        <dbReference type="PROSITE" id="PS51046"/>
    </source>
</evidence>
<evidence type="ECO:0000256" key="3">
    <source>
        <dbReference type="ARBA" id="ARBA00022723"/>
    </source>
</evidence>
<dbReference type="Pfam" id="PF00086">
    <property type="entry name" value="Thyroglobulin_1"/>
    <property type="match status" value="1"/>
</dbReference>
<keyword evidence="4" id="KW-0677">Repeat</keyword>
<dbReference type="RefSeq" id="XP_065669668.1">
    <property type="nucleotide sequence ID" value="XM_065813596.1"/>
</dbReference>
<dbReference type="Pfam" id="PF01390">
    <property type="entry name" value="SEA"/>
    <property type="match status" value="2"/>
</dbReference>
<feature type="signal peptide" evidence="8">
    <location>
        <begin position="1"/>
        <end position="18"/>
    </location>
</feature>
<comment type="caution">
    <text evidence="6">Lacks conserved residue(s) required for the propagation of feature annotation.</text>
</comment>
<feature type="domain" description="SEA" evidence="9">
    <location>
        <begin position="237"/>
        <end position="347"/>
    </location>
</feature>
<feature type="region of interest" description="Disordered" evidence="7">
    <location>
        <begin position="605"/>
        <end position="628"/>
    </location>
</feature>
<keyword evidence="3" id="KW-0479">Metal-binding</keyword>
<evidence type="ECO:0000259" key="11">
    <source>
        <dbReference type="PROSITE" id="PS51162"/>
    </source>
</evidence>
<proteinExistence type="predicted"/>
<evidence type="ECO:0000256" key="2">
    <source>
        <dbReference type="ARBA" id="ARBA00022525"/>
    </source>
</evidence>
<protein>
    <submittedName>
        <fullName evidence="13 14">Uncharacterized protein LOC100201986 isoform X2</fullName>
    </submittedName>
</protein>
<keyword evidence="8" id="KW-0732">Signal</keyword>
<dbReference type="Gene3D" id="4.10.800.10">
    <property type="entry name" value="Thyroglobulin type-1"/>
    <property type="match status" value="1"/>
</dbReference>
<dbReference type="SUPFAM" id="SSF82671">
    <property type="entry name" value="SEA domain"/>
    <property type="match status" value="1"/>
</dbReference>
<dbReference type="RefSeq" id="XP_065669669.1">
    <property type="nucleotide sequence ID" value="XM_065813597.1"/>
</dbReference>
<dbReference type="PANTHER" id="PTHR12352">
    <property type="entry name" value="SECRETED MODULAR CALCIUM-BINDING PROTEIN"/>
    <property type="match status" value="1"/>
</dbReference>
<dbReference type="PROSITE" id="PS51162">
    <property type="entry name" value="THYROGLOBULIN_1_2"/>
    <property type="match status" value="1"/>
</dbReference>
<gene>
    <name evidence="13 14" type="primary">LOC100201986</name>
</gene>
<organism evidence="12 13">
    <name type="scientific">Hydra vulgaris</name>
    <name type="common">Hydra</name>
    <name type="synonym">Hydra attenuata</name>
    <dbReference type="NCBI Taxonomy" id="6087"/>
    <lineage>
        <taxon>Eukaryota</taxon>
        <taxon>Metazoa</taxon>
        <taxon>Cnidaria</taxon>
        <taxon>Hydrozoa</taxon>
        <taxon>Hydroidolina</taxon>
        <taxon>Anthoathecata</taxon>
        <taxon>Aplanulata</taxon>
        <taxon>Hydridae</taxon>
        <taxon>Hydra</taxon>
    </lineage>
</organism>
<dbReference type="SMART" id="SM00211">
    <property type="entry name" value="TY"/>
    <property type="match status" value="1"/>
</dbReference>
<feature type="compositionally biased region" description="Polar residues" evidence="7">
    <location>
        <begin position="615"/>
        <end position="628"/>
    </location>
</feature>
<evidence type="ECO:0000256" key="6">
    <source>
        <dbReference type="PROSITE-ProRule" id="PRU00500"/>
    </source>
</evidence>
<accession>A0ABM4D5U7</accession>
<feature type="domain" description="GON" evidence="10">
    <location>
        <begin position="1552"/>
        <end position="1703"/>
    </location>
</feature>
<reference evidence="13 14" key="1">
    <citation type="submission" date="2025-05" db="UniProtKB">
        <authorList>
            <consortium name="RefSeq"/>
        </authorList>
    </citation>
    <scope>IDENTIFICATION</scope>
</reference>
<feature type="disulfide bond" evidence="6">
    <location>
        <begin position="930"/>
        <end position="950"/>
    </location>
</feature>
<feature type="compositionally biased region" description="Polar residues" evidence="7">
    <location>
        <begin position="688"/>
        <end position="707"/>
    </location>
</feature>
<feature type="disulfide bond" evidence="6">
    <location>
        <begin position="921"/>
        <end position="928"/>
    </location>
</feature>
<dbReference type="PANTHER" id="PTHR12352:SF3">
    <property type="entry name" value="NIDOGEN-2"/>
    <property type="match status" value="1"/>
</dbReference>
<evidence type="ECO:0000313" key="14">
    <source>
        <dbReference type="RefSeq" id="XP_065669669.1"/>
    </source>
</evidence>
<dbReference type="GeneID" id="100201986"/>
<dbReference type="CDD" id="cd00191">
    <property type="entry name" value="TY"/>
    <property type="match status" value="1"/>
</dbReference>
<dbReference type="PROSITE" id="PS51046">
    <property type="entry name" value="GON"/>
    <property type="match status" value="1"/>
</dbReference>